<dbReference type="Proteomes" id="UP000504628">
    <property type="component" value="Chromosome 12"/>
</dbReference>
<gene>
    <name evidence="7" type="primary">LOC118497659</name>
</gene>
<keyword evidence="1" id="KW-0732">Signal</keyword>
<dbReference type="PANTHER" id="PTHR44427">
    <property type="entry name" value="CARCINOEMBRYONIC ANTIGEN-RELATED CELL ADHESION MOLECULE 19"/>
    <property type="match status" value="1"/>
</dbReference>
<dbReference type="InterPro" id="IPR003599">
    <property type="entry name" value="Ig_sub"/>
</dbReference>
<dbReference type="SUPFAM" id="SSF48726">
    <property type="entry name" value="Immunoglobulin"/>
    <property type="match status" value="2"/>
</dbReference>
<evidence type="ECO:0000256" key="1">
    <source>
        <dbReference type="ARBA" id="ARBA00022729"/>
    </source>
</evidence>
<protein>
    <submittedName>
        <fullName evidence="7">Carcinoembryonic antigen-related cell adhesion molecule 21-like</fullName>
    </submittedName>
</protein>
<reference evidence="7" key="1">
    <citation type="submission" date="2025-08" db="UniProtKB">
        <authorList>
            <consortium name="RefSeq"/>
        </authorList>
    </citation>
    <scope>IDENTIFICATION</scope>
    <source>
        <tissue evidence="7">Muscle</tissue>
    </source>
</reference>
<dbReference type="Gene3D" id="2.60.40.10">
    <property type="entry name" value="Immunoglobulins"/>
    <property type="match status" value="2"/>
</dbReference>
<dbReference type="GO" id="GO:0005886">
    <property type="term" value="C:plasma membrane"/>
    <property type="evidence" value="ECO:0007669"/>
    <property type="project" value="TreeGrafter"/>
</dbReference>
<evidence type="ECO:0000256" key="2">
    <source>
        <dbReference type="ARBA" id="ARBA00023180"/>
    </source>
</evidence>
<dbReference type="KEGG" id="pdic:118497659"/>
<dbReference type="GeneID" id="118497659"/>
<dbReference type="InterPro" id="IPR003598">
    <property type="entry name" value="Ig_sub2"/>
</dbReference>
<accession>A0A7E6CRE9</accession>
<organism evidence="6 7">
    <name type="scientific">Phyllostomus discolor</name>
    <name type="common">pale spear-nosed bat</name>
    <dbReference type="NCBI Taxonomy" id="89673"/>
    <lineage>
        <taxon>Eukaryota</taxon>
        <taxon>Metazoa</taxon>
        <taxon>Chordata</taxon>
        <taxon>Craniata</taxon>
        <taxon>Vertebrata</taxon>
        <taxon>Euteleostomi</taxon>
        <taxon>Mammalia</taxon>
        <taxon>Eutheria</taxon>
        <taxon>Laurasiatheria</taxon>
        <taxon>Chiroptera</taxon>
        <taxon>Yangochiroptera</taxon>
        <taxon>Phyllostomidae</taxon>
        <taxon>Phyllostominae</taxon>
        <taxon>Phyllostomus</taxon>
    </lineage>
</organism>
<sequence length="207" mass="23544">MPQNKAQCTEQQKIVPRNVMREQDVVLPVHNKTQSSVRITWYRGNTIKNDQIIAFLTVNSFYNIRGPADGPVSINKDGSLVLRKVTMNDTGIYTIVIQHPDTRIQIGLRQLNVYEPVRMPILLASNTTFTENKGAVVLTCYTDELTLQWLFNGLQLQLTERMKLSEDHRNLTIDPVKREDAGNYQCEVFNPISSLASVPIELDVKSE</sequence>
<dbReference type="RefSeq" id="XP_035868679.1">
    <property type="nucleotide sequence ID" value="XM_036012786.1"/>
</dbReference>
<dbReference type="Pfam" id="PF13927">
    <property type="entry name" value="Ig_3"/>
    <property type="match status" value="1"/>
</dbReference>
<comment type="similarity">
    <text evidence="4">Belongs to the immunoglobulin superfamily. CEA family.</text>
</comment>
<name>A0A7E6CRE9_9CHIR</name>
<dbReference type="FunFam" id="2.60.40.10:FF:000244">
    <property type="entry name" value="carcinoembryonic antigen-related cell adhesion molecule 16"/>
    <property type="match status" value="1"/>
</dbReference>
<dbReference type="InterPro" id="IPR007110">
    <property type="entry name" value="Ig-like_dom"/>
</dbReference>
<evidence type="ECO:0000259" key="5">
    <source>
        <dbReference type="PROSITE" id="PS50835"/>
    </source>
</evidence>
<dbReference type="InterPro" id="IPR013783">
    <property type="entry name" value="Ig-like_fold"/>
</dbReference>
<dbReference type="SMART" id="SM00408">
    <property type="entry name" value="IGc2"/>
    <property type="match status" value="1"/>
</dbReference>
<dbReference type="OrthoDB" id="6159398at2759"/>
<dbReference type="PROSITE" id="PS50835">
    <property type="entry name" value="IG_LIKE"/>
    <property type="match status" value="1"/>
</dbReference>
<dbReference type="InterPro" id="IPR036179">
    <property type="entry name" value="Ig-like_dom_sf"/>
</dbReference>
<feature type="domain" description="Ig-like" evidence="5">
    <location>
        <begin position="116"/>
        <end position="203"/>
    </location>
</feature>
<proteinExistence type="inferred from homology"/>
<dbReference type="SMART" id="SM00409">
    <property type="entry name" value="IG"/>
    <property type="match status" value="2"/>
</dbReference>
<evidence type="ECO:0000313" key="7">
    <source>
        <dbReference type="RefSeq" id="XP_035868679.1"/>
    </source>
</evidence>
<keyword evidence="2" id="KW-0325">Glycoprotein</keyword>
<keyword evidence="6" id="KW-1185">Reference proteome</keyword>
<keyword evidence="3" id="KW-0393">Immunoglobulin domain</keyword>
<dbReference type="AlphaFoldDB" id="A0A7E6CRE9"/>
<dbReference type="InParanoid" id="A0A7E6CRE9"/>
<dbReference type="GO" id="GO:1990782">
    <property type="term" value="F:protein tyrosine kinase binding"/>
    <property type="evidence" value="ECO:0007669"/>
    <property type="project" value="TreeGrafter"/>
</dbReference>
<evidence type="ECO:0000313" key="6">
    <source>
        <dbReference type="Proteomes" id="UP000504628"/>
    </source>
</evidence>
<evidence type="ECO:0000256" key="3">
    <source>
        <dbReference type="ARBA" id="ARBA00023319"/>
    </source>
</evidence>
<dbReference type="GO" id="GO:0002682">
    <property type="term" value="P:regulation of immune system process"/>
    <property type="evidence" value="ECO:0007669"/>
    <property type="project" value="TreeGrafter"/>
</dbReference>
<dbReference type="PANTHER" id="PTHR44427:SF1">
    <property type="entry name" value="CARCINOEMBRYONIC ANTIGEN-RELATED CELL ADHESION MOLECULE 1"/>
    <property type="match status" value="1"/>
</dbReference>
<dbReference type="Pfam" id="PF07686">
    <property type="entry name" value="V-set"/>
    <property type="match status" value="1"/>
</dbReference>
<dbReference type="InterPro" id="IPR050831">
    <property type="entry name" value="CEA_cell_adhesion"/>
</dbReference>
<dbReference type="GO" id="GO:0007165">
    <property type="term" value="P:signal transduction"/>
    <property type="evidence" value="ECO:0007669"/>
    <property type="project" value="TreeGrafter"/>
</dbReference>
<dbReference type="InterPro" id="IPR013106">
    <property type="entry name" value="Ig_V-set"/>
</dbReference>
<evidence type="ECO:0000256" key="4">
    <source>
        <dbReference type="ARBA" id="ARBA00038222"/>
    </source>
</evidence>
<dbReference type="GO" id="GO:0009986">
    <property type="term" value="C:cell surface"/>
    <property type="evidence" value="ECO:0007669"/>
    <property type="project" value="TreeGrafter"/>
</dbReference>